<reference evidence="2 3" key="1">
    <citation type="submission" date="2017-03" db="EMBL/GenBank/DDBJ databases">
        <title>An alternative strategy for trypanosome survival in the mammalian bloodstream revealed through genome and transcriptome analysis of the ubiquitous bovine parasite Trypanosoma (Megatrypanum) theileri.</title>
        <authorList>
            <person name="Kelly S."/>
            <person name="Ivens A."/>
            <person name="Mott A."/>
            <person name="O'Neill E."/>
            <person name="Emms D."/>
            <person name="Macleod O."/>
            <person name="Voorheis P."/>
            <person name="Matthews J."/>
            <person name="Matthews K."/>
            <person name="Carrington M."/>
        </authorList>
    </citation>
    <scope>NUCLEOTIDE SEQUENCE [LARGE SCALE GENOMIC DNA]</scope>
    <source>
        <strain evidence="2">Edinburgh</strain>
    </source>
</reference>
<dbReference type="EMBL" id="NBCO01000024">
    <property type="protein sequence ID" value="ORC86977.1"/>
    <property type="molecule type" value="Genomic_DNA"/>
</dbReference>
<name>A0A1X0NQL1_9TRYP</name>
<feature type="region of interest" description="Disordered" evidence="1">
    <location>
        <begin position="251"/>
        <end position="328"/>
    </location>
</feature>
<feature type="compositionally biased region" description="Basic and acidic residues" evidence="1">
    <location>
        <begin position="93"/>
        <end position="103"/>
    </location>
</feature>
<feature type="compositionally biased region" description="Polar residues" evidence="1">
    <location>
        <begin position="359"/>
        <end position="368"/>
    </location>
</feature>
<dbReference type="OrthoDB" id="273049at2759"/>
<accession>A0A1X0NQL1</accession>
<dbReference type="Proteomes" id="UP000192257">
    <property type="component" value="Unassembled WGS sequence"/>
</dbReference>
<comment type="caution">
    <text evidence="2">The sequence shown here is derived from an EMBL/GenBank/DDBJ whole genome shotgun (WGS) entry which is preliminary data.</text>
</comment>
<evidence type="ECO:0000256" key="1">
    <source>
        <dbReference type="SAM" id="MobiDB-lite"/>
    </source>
</evidence>
<feature type="compositionally biased region" description="Low complexity" evidence="1">
    <location>
        <begin position="82"/>
        <end position="92"/>
    </location>
</feature>
<dbReference type="VEuPathDB" id="TriTrypDB:TM35_000241270"/>
<sequence length="462" mass="51197">MYGVPLECCECAIPIADDGALRAVLLVPCQHLLHVGCVDYIRKRRKLHQLIDGADLNGIVTTTPFLQSSSSDVDATFENANITSTTSSNNSNSKDEKSNTIHSDKHSRIVACPACHSPIQKLIPLFPSIGDMHRPTNDNNSGVALQYGKVHHKQKTNIAHLRALYEQRKNVTQLTRTCALLHERLSEVQAEVDSLSKILPNPLPLVSGSRVSEDELCVDGMTATELELYITQSSSTLERLEREVREQRRLTERRRKKLSSLKSRYHAQKEPTPKRLAGDRIKEGIESSDGEGKCDTLNDCRRPRSAPVVDVDEEEEKEKERKSSAALQVMVVSSVEGSNAEESGSDDNSDDVIFVDQTTPPIASTTSRSDSRGAADATTGGFVYTGQTYPITEYMSPGNINSDNITDSNAADVDDDSDIMRCYNHLQQVTSTRQRTIHPSNAVRLLPRREDRLWQSSLEGLL</sequence>
<evidence type="ECO:0000313" key="3">
    <source>
        <dbReference type="Proteomes" id="UP000192257"/>
    </source>
</evidence>
<feature type="region of interest" description="Disordered" evidence="1">
    <location>
        <begin position="359"/>
        <end position="381"/>
    </location>
</feature>
<feature type="compositionally biased region" description="Basic residues" evidence="1">
    <location>
        <begin position="251"/>
        <end position="266"/>
    </location>
</feature>
<dbReference type="GeneID" id="39987319"/>
<gene>
    <name evidence="2" type="ORF">TM35_000241270</name>
</gene>
<feature type="compositionally biased region" description="Basic and acidic residues" evidence="1">
    <location>
        <begin position="267"/>
        <end position="302"/>
    </location>
</feature>
<keyword evidence="3" id="KW-1185">Reference proteome</keyword>
<protein>
    <submittedName>
        <fullName evidence="2">Uncharacterized protein</fullName>
    </submittedName>
</protein>
<dbReference type="AlphaFoldDB" id="A0A1X0NQL1"/>
<proteinExistence type="predicted"/>
<evidence type="ECO:0000313" key="2">
    <source>
        <dbReference type="EMBL" id="ORC86977.1"/>
    </source>
</evidence>
<organism evidence="2 3">
    <name type="scientific">Trypanosoma theileri</name>
    <dbReference type="NCBI Taxonomy" id="67003"/>
    <lineage>
        <taxon>Eukaryota</taxon>
        <taxon>Discoba</taxon>
        <taxon>Euglenozoa</taxon>
        <taxon>Kinetoplastea</taxon>
        <taxon>Metakinetoplastina</taxon>
        <taxon>Trypanosomatida</taxon>
        <taxon>Trypanosomatidae</taxon>
        <taxon>Trypanosoma</taxon>
    </lineage>
</organism>
<feature type="region of interest" description="Disordered" evidence="1">
    <location>
        <begin position="82"/>
        <end position="103"/>
    </location>
</feature>
<dbReference type="RefSeq" id="XP_028881043.1">
    <property type="nucleotide sequence ID" value="XM_029027539.1"/>
</dbReference>